<dbReference type="InterPro" id="IPR012338">
    <property type="entry name" value="Beta-lactam/transpept-like"/>
</dbReference>
<evidence type="ECO:0000313" key="2">
    <source>
        <dbReference type="EMBL" id="KAA2244442.1"/>
    </source>
</evidence>
<evidence type="ECO:0000259" key="1">
    <source>
        <dbReference type="Pfam" id="PF00144"/>
    </source>
</evidence>
<dbReference type="InterPro" id="IPR001466">
    <property type="entry name" value="Beta-lactam-related"/>
</dbReference>
<name>A0A5B2W193_9BACT</name>
<comment type="caution">
    <text evidence="2">The sequence shown here is derived from an EMBL/GenBank/DDBJ whole genome shotgun (WGS) entry which is preliminary data.</text>
</comment>
<dbReference type="SUPFAM" id="SSF56601">
    <property type="entry name" value="beta-lactamase/transpeptidase-like"/>
    <property type="match status" value="1"/>
</dbReference>
<dbReference type="EMBL" id="VUOC01000001">
    <property type="protein sequence ID" value="KAA2244442.1"/>
    <property type="molecule type" value="Genomic_DNA"/>
</dbReference>
<dbReference type="InterPro" id="IPR050789">
    <property type="entry name" value="Diverse_Enzym_Activities"/>
</dbReference>
<reference evidence="2 3" key="1">
    <citation type="submission" date="2019-09" db="EMBL/GenBank/DDBJ databases">
        <title>Chitinophaga ginsengihumi sp. nov., isolated from soil of ginseng rhizosphere.</title>
        <authorList>
            <person name="Lee J."/>
        </authorList>
    </citation>
    <scope>NUCLEOTIDE SEQUENCE [LARGE SCALE GENOMIC DNA]</scope>
    <source>
        <strain evidence="2 3">BN140078</strain>
    </source>
</reference>
<evidence type="ECO:0000313" key="3">
    <source>
        <dbReference type="Proteomes" id="UP000324611"/>
    </source>
</evidence>
<dbReference type="Pfam" id="PF00144">
    <property type="entry name" value="Beta-lactamase"/>
    <property type="match status" value="1"/>
</dbReference>
<sequence length="128" mass="14202">MSLQTVFFQRRPRGVVLAVKDGKTVYPTAFGKAGLELGADMDPGNIFRIGSITKQFTACAILRLAEAGKLSLQDKKEILPYAPDKFFAKEIDAPIVFDIDEHGHVIGLTKYRTVKCRRSGFNELSLIL</sequence>
<accession>A0A5B2W193</accession>
<reference evidence="2 3" key="2">
    <citation type="submission" date="2019-09" db="EMBL/GenBank/DDBJ databases">
        <authorList>
            <person name="Jin C."/>
        </authorList>
    </citation>
    <scope>NUCLEOTIDE SEQUENCE [LARGE SCALE GENOMIC DNA]</scope>
    <source>
        <strain evidence="2 3">BN140078</strain>
    </source>
</reference>
<organism evidence="2 3">
    <name type="scientific">Chitinophaga agrisoli</name>
    <dbReference type="NCBI Taxonomy" id="2607653"/>
    <lineage>
        <taxon>Bacteria</taxon>
        <taxon>Pseudomonadati</taxon>
        <taxon>Bacteroidota</taxon>
        <taxon>Chitinophagia</taxon>
        <taxon>Chitinophagales</taxon>
        <taxon>Chitinophagaceae</taxon>
        <taxon>Chitinophaga</taxon>
    </lineage>
</organism>
<keyword evidence="3" id="KW-1185">Reference proteome</keyword>
<proteinExistence type="predicted"/>
<dbReference type="PANTHER" id="PTHR43283">
    <property type="entry name" value="BETA-LACTAMASE-RELATED"/>
    <property type="match status" value="1"/>
</dbReference>
<dbReference type="AlphaFoldDB" id="A0A5B2W193"/>
<protein>
    <submittedName>
        <fullName evidence="2">Serine hydrolase</fullName>
    </submittedName>
</protein>
<dbReference type="GO" id="GO:0016787">
    <property type="term" value="F:hydrolase activity"/>
    <property type="evidence" value="ECO:0007669"/>
    <property type="project" value="UniProtKB-KW"/>
</dbReference>
<gene>
    <name evidence="2" type="ORF">F0L74_00190</name>
</gene>
<dbReference type="Proteomes" id="UP000324611">
    <property type="component" value="Unassembled WGS sequence"/>
</dbReference>
<feature type="domain" description="Beta-lactamase-related" evidence="1">
    <location>
        <begin position="9"/>
        <end position="75"/>
    </location>
</feature>
<dbReference type="Gene3D" id="3.40.710.10">
    <property type="entry name" value="DD-peptidase/beta-lactamase superfamily"/>
    <property type="match status" value="1"/>
</dbReference>
<keyword evidence="2" id="KW-0378">Hydrolase</keyword>